<accession>A0A1M7QV41</accession>
<reference evidence="2 3" key="1">
    <citation type="submission" date="2016-11" db="EMBL/GenBank/DDBJ databases">
        <authorList>
            <person name="Jaros S."/>
            <person name="Januszkiewicz K."/>
            <person name="Wedrychowicz H."/>
        </authorList>
    </citation>
    <scope>NUCLEOTIDE SEQUENCE [LARGE SCALE GENOMIC DNA]</scope>
    <source>
        <strain evidence="2 3">CGMCC 4.2025</strain>
    </source>
</reference>
<dbReference type="InterPro" id="IPR011989">
    <property type="entry name" value="ARM-like"/>
</dbReference>
<feature type="compositionally biased region" description="Low complexity" evidence="1">
    <location>
        <begin position="130"/>
        <end position="139"/>
    </location>
</feature>
<dbReference type="STRING" id="310782.SAMN05216499_14411"/>
<dbReference type="Gene3D" id="1.25.10.10">
    <property type="entry name" value="Leucine-rich Repeat Variant"/>
    <property type="match status" value="1"/>
</dbReference>
<feature type="compositionally biased region" description="Polar residues" evidence="1">
    <location>
        <begin position="140"/>
        <end position="149"/>
    </location>
</feature>
<dbReference type="SUPFAM" id="SSF48371">
    <property type="entry name" value="ARM repeat"/>
    <property type="match status" value="1"/>
</dbReference>
<protein>
    <recommendedName>
        <fullName evidence="4">HEAT repeat domain-containing protein</fullName>
    </recommendedName>
</protein>
<organism evidence="2 3">
    <name type="scientific">Actinacidiphila paucisporea</name>
    <dbReference type="NCBI Taxonomy" id="310782"/>
    <lineage>
        <taxon>Bacteria</taxon>
        <taxon>Bacillati</taxon>
        <taxon>Actinomycetota</taxon>
        <taxon>Actinomycetes</taxon>
        <taxon>Kitasatosporales</taxon>
        <taxon>Streptomycetaceae</taxon>
        <taxon>Actinacidiphila</taxon>
    </lineage>
</organism>
<evidence type="ECO:0000256" key="1">
    <source>
        <dbReference type="SAM" id="MobiDB-lite"/>
    </source>
</evidence>
<feature type="region of interest" description="Disordered" evidence="1">
    <location>
        <begin position="92"/>
        <end position="161"/>
    </location>
</feature>
<dbReference type="Proteomes" id="UP000184111">
    <property type="component" value="Unassembled WGS sequence"/>
</dbReference>
<feature type="compositionally biased region" description="Low complexity" evidence="1">
    <location>
        <begin position="215"/>
        <end position="225"/>
    </location>
</feature>
<gene>
    <name evidence="2" type="ORF">SAMN05216499_14411</name>
</gene>
<dbReference type="InterPro" id="IPR016024">
    <property type="entry name" value="ARM-type_fold"/>
</dbReference>
<evidence type="ECO:0008006" key="4">
    <source>
        <dbReference type="Google" id="ProtNLM"/>
    </source>
</evidence>
<dbReference type="AlphaFoldDB" id="A0A1M7QV41"/>
<dbReference type="EMBL" id="FRBI01000044">
    <property type="protein sequence ID" value="SHN35688.1"/>
    <property type="molecule type" value="Genomic_DNA"/>
</dbReference>
<name>A0A1M7QV41_9ACTN</name>
<evidence type="ECO:0000313" key="2">
    <source>
        <dbReference type="EMBL" id="SHN35688.1"/>
    </source>
</evidence>
<proteinExistence type="predicted"/>
<evidence type="ECO:0000313" key="3">
    <source>
        <dbReference type="Proteomes" id="UP000184111"/>
    </source>
</evidence>
<feature type="region of interest" description="Disordered" evidence="1">
    <location>
        <begin position="268"/>
        <end position="301"/>
    </location>
</feature>
<keyword evidence="3" id="KW-1185">Reference proteome</keyword>
<sequence length="427" mass="45633">MVEGSTMCPVDWTIQAARQAVTDDLHLLLPLLASPDPEVRSETAYVLAAATGELSHVFSALQSKLATEDDAVVRVSLILAIAQLAREHSDEDAPGWARDLWSDPDGRPRSASALGWPGCAWSPTPPPTSSAPSSQTPASVNTTTCSSRCRGSPGSTPPALGCAPMRRSAGLGGCFWPSSTCRPAGSTSRSGCGGRAPAPPRPTSTGAGRHSCEDSTSSTPSACSSRHLGWTRPRLRDSAAADRWTWLIIAAHTQLRLARPLAADLGRPWARPAPPHKLTPARVRRGSGTSARRSAHQPVHRTQADHAFIVPRCCILQPLHERTAQFDISAAVPLPQRLNNAVKQLSQCLIGLDAIRHVSRVPDQPGFARSLRNKLSGLLGRPAEIGAAAVLLIVHEAWNLSVLKKMNVPTWWPRDPRKPPAERSGLP</sequence>
<feature type="region of interest" description="Disordered" evidence="1">
    <location>
        <begin position="186"/>
        <end position="228"/>
    </location>
</feature>